<dbReference type="CDD" id="cd02947">
    <property type="entry name" value="TRX_family"/>
    <property type="match status" value="1"/>
</dbReference>
<evidence type="ECO:0000256" key="2">
    <source>
        <dbReference type="ARBA" id="ARBA00022448"/>
    </source>
</evidence>
<dbReference type="PRINTS" id="PR00421">
    <property type="entry name" value="THIOREDOXIN"/>
</dbReference>
<gene>
    <name evidence="8" type="ORF">B5808_16550</name>
</gene>
<sequence>MRLDTVWEPRNSQAAAAVEKDMATTTLTIENHDDTVKDGIVLIDFWASWCGPCRQFAPVFEKASEANSDITFAKVDTEDQQQLAASYGITSIPTLVVYRDGIPLMAQPGALPGPVLDNVIEQARGLDMVQVRADYEKALAERAADGASAQA</sequence>
<comment type="similarity">
    <text evidence="1">Belongs to the thioredoxin family.</text>
</comment>
<dbReference type="InterPro" id="IPR005746">
    <property type="entry name" value="Thioredoxin"/>
</dbReference>
<feature type="domain" description="Thioredoxin" evidence="7">
    <location>
        <begin position="9"/>
        <end position="125"/>
    </location>
</feature>
<protein>
    <recommendedName>
        <fullName evidence="6">Thioredoxin</fullName>
    </recommendedName>
</protein>
<dbReference type="InterPro" id="IPR013766">
    <property type="entry name" value="Thioredoxin_domain"/>
</dbReference>
<dbReference type="Pfam" id="PF00085">
    <property type="entry name" value="Thioredoxin"/>
    <property type="match status" value="1"/>
</dbReference>
<dbReference type="RefSeq" id="WP_085020790.1">
    <property type="nucleotide sequence ID" value="NZ_BMHD01000001.1"/>
</dbReference>
<dbReference type="EMBL" id="CP020715">
    <property type="protein sequence ID" value="ARJ06652.1"/>
    <property type="molecule type" value="Genomic_DNA"/>
</dbReference>
<reference evidence="8 9" key="1">
    <citation type="submission" date="2017-04" db="EMBL/GenBank/DDBJ databases">
        <authorList>
            <person name="Afonso C.L."/>
            <person name="Miller P.J."/>
            <person name="Scott M.A."/>
            <person name="Spackman E."/>
            <person name="Goraichik I."/>
            <person name="Dimitrov K.M."/>
            <person name="Suarez D.L."/>
            <person name="Swayne D.E."/>
        </authorList>
    </citation>
    <scope>NUCLEOTIDE SEQUENCE [LARGE SCALE GENOMIC DNA]</scope>
    <source>
        <strain evidence="9">XA(T)</strain>
    </source>
</reference>
<evidence type="ECO:0000259" key="7">
    <source>
        <dbReference type="PROSITE" id="PS51352"/>
    </source>
</evidence>
<dbReference type="GO" id="GO:0005829">
    <property type="term" value="C:cytosol"/>
    <property type="evidence" value="ECO:0007669"/>
    <property type="project" value="TreeGrafter"/>
</dbReference>
<keyword evidence="3" id="KW-0249">Electron transport</keyword>
<keyword evidence="2" id="KW-0813">Transport</keyword>
<keyword evidence="9" id="KW-1185">Reference proteome</keyword>
<dbReference type="NCBIfam" id="TIGR01068">
    <property type="entry name" value="thioredoxin"/>
    <property type="match status" value="1"/>
</dbReference>
<evidence type="ECO:0000313" key="8">
    <source>
        <dbReference type="EMBL" id="ARJ06652.1"/>
    </source>
</evidence>
<evidence type="ECO:0000256" key="5">
    <source>
        <dbReference type="ARBA" id="ARBA00023284"/>
    </source>
</evidence>
<evidence type="ECO:0000256" key="1">
    <source>
        <dbReference type="ARBA" id="ARBA00008987"/>
    </source>
</evidence>
<dbReference type="GO" id="GO:0015035">
    <property type="term" value="F:protein-disulfide reductase activity"/>
    <property type="evidence" value="ECO:0007669"/>
    <property type="project" value="UniProtKB-UniRule"/>
</dbReference>
<dbReference type="PROSITE" id="PS00194">
    <property type="entry name" value="THIOREDOXIN_1"/>
    <property type="match status" value="1"/>
</dbReference>
<dbReference type="PROSITE" id="PS51352">
    <property type="entry name" value="THIOREDOXIN_2"/>
    <property type="match status" value="1"/>
</dbReference>
<dbReference type="PANTHER" id="PTHR45663">
    <property type="entry name" value="GEO12009P1"/>
    <property type="match status" value="1"/>
</dbReference>
<evidence type="ECO:0000256" key="4">
    <source>
        <dbReference type="ARBA" id="ARBA00023157"/>
    </source>
</evidence>
<dbReference type="SUPFAM" id="SSF52833">
    <property type="entry name" value="Thioredoxin-like"/>
    <property type="match status" value="1"/>
</dbReference>
<dbReference type="STRING" id="1619308.B5808_16550"/>
<dbReference type="KEGG" id="cphy:B5808_16550"/>
<evidence type="ECO:0000256" key="6">
    <source>
        <dbReference type="NCBIfam" id="TIGR01068"/>
    </source>
</evidence>
<proteinExistence type="inferred from homology"/>
<dbReference type="InterPro" id="IPR036249">
    <property type="entry name" value="Thioredoxin-like_sf"/>
</dbReference>
<dbReference type="AlphaFoldDB" id="A0A1X9LQC6"/>
<dbReference type="InterPro" id="IPR017937">
    <property type="entry name" value="Thioredoxin_CS"/>
</dbReference>
<accession>A0A1X9LQC6</accession>
<dbReference type="PANTHER" id="PTHR45663:SF40">
    <property type="entry name" value="THIOREDOXIN 2"/>
    <property type="match status" value="1"/>
</dbReference>
<evidence type="ECO:0000313" key="9">
    <source>
        <dbReference type="Proteomes" id="UP000192775"/>
    </source>
</evidence>
<dbReference type="Gene3D" id="3.40.30.10">
    <property type="entry name" value="Glutaredoxin"/>
    <property type="match status" value="1"/>
</dbReference>
<dbReference type="Proteomes" id="UP000192775">
    <property type="component" value="Chromosome"/>
</dbReference>
<organism evidence="8 9">
    <name type="scientific">Cnuibacter physcomitrellae</name>
    <dbReference type="NCBI Taxonomy" id="1619308"/>
    <lineage>
        <taxon>Bacteria</taxon>
        <taxon>Bacillati</taxon>
        <taxon>Actinomycetota</taxon>
        <taxon>Actinomycetes</taxon>
        <taxon>Micrococcales</taxon>
        <taxon>Microbacteriaceae</taxon>
        <taxon>Cnuibacter</taxon>
    </lineage>
</organism>
<name>A0A1X9LQC6_9MICO</name>
<evidence type="ECO:0000256" key="3">
    <source>
        <dbReference type="ARBA" id="ARBA00022982"/>
    </source>
</evidence>
<keyword evidence="5" id="KW-0676">Redox-active center</keyword>
<keyword evidence="4" id="KW-1015">Disulfide bond</keyword>